<sequence>MPYSLLLNTFVLPVQRIITIKLDEAKAVFRVPKDYALRMHVDNDELRELVQGLPIATAVQLDYITSKPLVKVPKFQAQVFILEMYAPEEGNTKVDSNEKINEMPETSRGGRSYEKEPEGELMYLESPVTLSDRDQVREVNPQKIYPGEEEDEWDSCASSSLSPELSEPALIAEMPIESPEPMSGYNSDSPMPSTLSLHSSLLLLHSCNDSNDSDDAYSPLSFDELTRGNMKSKYFAMEPIHLRKETKAALADLPNEPQYFVHRTSEANEHGDNTAFTYITSQHADEWHPAHKFTPIDNGPISPHPFSLVNNQYIYQVLETFSGPVNNSPLQHAELEKIHITIFHAHTECYRLKDMRDWGQYLIMQGVVDTPASTCIIAKDSSKGEIAPTPWVIVFLKLGEMMPGKEHIAEAVHNQENLETYKILEADPPFTFLNVAIMDIPDVYLNPWCPVLSHLHIIRIFIHWFLSLICKQFLSQQWCRAIDWLSPEDDAWHHFYWHNKLFCFLEPSFPTYLQGFNHQCMHIDSEAGGLHTVSPPRNPFLTAHVLFEQGFIEPISYYDVEERHHAFHSDELDLQYYDEMD</sequence>
<dbReference type="EMBL" id="JAUEPT010000078">
    <property type="protein sequence ID" value="KAK0433676.1"/>
    <property type="molecule type" value="Genomic_DNA"/>
</dbReference>
<organism evidence="1 2">
    <name type="scientific">Armillaria borealis</name>
    <dbReference type="NCBI Taxonomy" id="47425"/>
    <lineage>
        <taxon>Eukaryota</taxon>
        <taxon>Fungi</taxon>
        <taxon>Dikarya</taxon>
        <taxon>Basidiomycota</taxon>
        <taxon>Agaricomycotina</taxon>
        <taxon>Agaricomycetes</taxon>
        <taxon>Agaricomycetidae</taxon>
        <taxon>Agaricales</taxon>
        <taxon>Marasmiineae</taxon>
        <taxon>Physalacriaceae</taxon>
        <taxon>Armillaria</taxon>
    </lineage>
</organism>
<gene>
    <name evidence="1" type="ORF">EV421DRAFT_1741364</name>
</gene>
<keyword evidence="2" id="KW-1185">Reference proteome</keyword>
<dbReference type="Proteomes" id="UP001175226">
    <property type="component" value="Unassembled WGS sequence"/>
</dbReference>
<evidence type="ECO:0000313" key="1">
    <source>
        <dbReference type="EMBL" id="KAK0433676.1"/>
    </source>
</evidence>
<proteinExistence type="predicted"/>
<protein>
    <submittedName>
        <fullName evidence="1">Uncharacterized protein</fullName>
    </submittedName>
</protein>
<evidence type="ECO:0000313" key="2">
    <source>
        <dbReference type="Proteomes" id="UP001175226"/>
    </source>
</evidence>
<accession>A0AA39J1N7</accession>
<comment type="caution">
    <text evidence="1">The sequence shown here is derived from an EMBL/GenBank/DDBJ whole genome shotgun (WGS) entry which is preliminary data.</text>
</comment>
<reference evidence="1" key="1">
    <citation type="submission" date="2023-06" db="EMBL/GenBank/DDBJ databases">
        <authorList>
            <consortium name="Lawrence Berkeley National Laboratory"/>
            <person name="Ahrendt S."/>
            <person name="Sahu N."/>
            <person name="Indic B."/>
            <person name="Wong-Bajracharya J."/>
            <person name="Merenyi Z."/>
            <person name="Ke H.-M."/>
            <person name="Monk M."/>
            <person name="Kocsube S."/>
            <person name="Drula E."/>
            <person name="Lipzen A."/>
            <person name="Balint B."/>
            <person name="Henrissat B."/>
            <person name="Andreopoulos B."/>
            <person name="Martin F.M."/>
            <person name="Harder C.B."/>
            <person name="Rigling D."/>
            <person name="Ford K.L."/>
            <person name="Foster G.D."/>
            <person name="Pangilinan J."/>
            <person name="Papanicolaou A."/>
            <person name="Barry K."/>
            <person name="LaButti K."/>
            <person name="Viragh M."/>
            <person name="Koriabine M."/>
            <person name="Yan M."/>
            <person name="Riley R."/>
            <person name="Champramary S."/>
            <person name="Plett K.L."/>
            <person name="Tsai I.J."/>
            <person name="Slot J."/>
            <person name="Sipos G."/>
            <person name="Plett J."/>
            <person name="Nagy L.G."/>
            <person name="Grigoriev I.V."/>
        </authorList>
    </citation>
    <scope>NUCLEOTIDE SEQUENCE</scope>
    <source>
        <strain evidence="1">FPL87.14</strain>
    </source>
</reference>
<dbReference type="AlphaFoldDB" id="A0AA39J1N7"/>
<name>A0AA39J1N7_9AGAR</name>